<protein>
    <submittedName>
        <fullName evidence="2">Uncharacterized protein</fullName>
    </submittedName>
</protein>
<evidence type="ECO:0000313" key="3">
    <source>
        <dbReference type="Proteomes" id="UP000663861"/>
    </source>
</evidence>
<dbReference type="Proteomes" id="UP000663861">
    <property type="component" value="Unassembled WGS sequence"/>
</dbReference>
<evidence type="ECO:0000256" key="1">
    <source>
        <dbReference type="SAM" id="Phobius"/>
    </source>
</evidence>
<dbReference type="AlphaFoldDB" id="A0A8H3C9I9"/>
<organism evidence="2 3">
    <name type="scientific">Rhizoctonia solani</name>
    <dbReference type="NCBI Taxonomy" id="456999"/>
    <lineage>
        <taxon>Eukaryota</taxon>
        <taxon>Fungi</taxon>
        <taxon>Dikarya</taxon>
        <taxon>Basidiomycota</taxon>
        <taxon>Agaricomycotina</taxon>
        <taxon>Agaricomycetes</taxon>
        <taxon>Cantharellales</taxon>
        <taxon>Ceratobasidiaceae</taxon>
        <taxon>Rhizoctonia</taxon>
    </lineage>
</organism>
<keyword evidence="1" id="KW-0812">Transmembrane</keyword>
<keyword evidence="1" id="KW-0472">Membrane</keyword>
<sequence>MSIFNGVFPHWPAVGQHLTLSVVVTLSQRPDFWHTMTQKPALKDETGHPYPNGHWWLYFTIALFTLALPALVVFNLITQGSELVPSLQPVFRLNGTNPP</sequence>
<feature type="non-terminal residue" evidence="2">
    <location>
        <position position="1"/>
    </location>
</feature>
<proteinExistence type="predicted"/>
<dbReference type="EMBL" id="CAJMWY010001941">
    <property type="protein sequence ID" value="CAE6478674.1"/>
    <property type="molecule type" value="Genomic_DNA"/>
</dbReference>
<name>A0A8H3C9I9_9AGAM</name>
<comment type="caution">
    <text evidence="2">The sequence shown here is derived from an EMBL/GenBank/DDBJ whole genome shotgun (WGS) entry which is preliminary data.</text>
</comment>
<reference evidence="2" key="1">
    <citation type="submission" date="2021-01" db="EMBL/GenBank/DDBJ databases">
        <authorList>
            <person name="Kaushik A."/>
        </authorList>
    </citation>
    <scope>NUCLEOTIDE SEQUENCE</scope>
    <source>
        <strain evidence="2">AG4-RS23</strain>
    </source>
</reference>
<feature type="transmembrane region" description="Helical" evidence="1">
    <location>
        <begin position="55"/>
        <end position="77"/>
    </location>
</feature>
<gene>
    <name evidence="2" type="ORF">RDB_LOCUS95067</name>
</gene>
<keyword evidence="1" id="KW-1133">Transmembrane helix</keyword>
<evidence type="ECO:0000313" key="2">
    <source>
        <dbReference type="EMBL" id="CAE6478674.1"/>
    </source>
</evidence>
<accession>A0A8H3C9I9</accession>